<evidence type="ECO:0000256" key="4">
    <source>
        <dbReference type="RuleBase" id="RU361180"/>
    </source>
</evidence>
<reference evidence="6" key="1">
    <citation type="submission" date="2017-07" db="EMBL/GenBank/DDBJ databases">
        <title>Taro Niue Genome Assembly and Annotation.</title>
        <authorList>
            <person name="Atibalentja N."/>
            <person name="Keating K."/>
            <person name="Fields C.J."/>
        </authorList>
    </citation>
    <scope>NUCLEOTIDE SEQUENCE</scope>
    <source>
        <strain evidence="6">Niue_2</strain>
        <tissue evidence="6">Leaf</tissue>
    </source>
</reference>
<feature type="signal peptide" evidence="5">
    <location>
        <begin position="1"/>
        <end position="42"/>
    </location>
</feature>
<accession>A0A843VS43</accession>
<protein>
    <recommendedName>
        <fullName evidence="4">Trehalase</fullName>
        <ecNumber evidence="4">3.2.1.28</ecNumber>
    </recommendedName>
    <alternativeName>
        <fullName evidence="4">Alpha-trehalose glucohydrolase</fullName>
    </alternativeName>
</protein>
<evidence type="ECO:0000256" key="5">
    <source>
        <dbReference type="SAM" id="SignalP"/>
    </source>
</evidence>
<dbReference type="OrthoDB" id="3542292at2759"/>
<dbReference type="InterPro" id="IPR001661">
    <property type="entry name" value="Glyco_hydro_37"/>
</dbReference>
<dbReference type="PANTHER" id="PTHR23403:SF1">
    <property type="entry name" value="TREHALASE"/>
    <property type="match status" value="1"/>
</dbReference>
<evidence type="ECO:0000256" key="1">
    <source>
        <dbReference type="ARBA" id="ARBA00005615"/>
    </source>
</evidence>
<dbReference type="AlphaFoldDB" id="A0A843VS43"/>
<dbReference type="EMBL" id="NMUH01001626">
    <property type="protein sequence ID" value="MQL94059.1"/>
    <property type="molecule type" value="Genomic_DNA"/>
</dbReference>
<dbReference type="PROSITE" id="PS00928">
    <property type="entry name" value="TREHALASE_2"/>
    <property type="match status" value="1"/>
</dbReference>
<evidence type="ECO:0000313" key="6">
    <source>
        <dbReference type="EMBL" id="MQL94059.1"/>
    </source>
</evidence>
<dbReference type="PRINTS" id="PR00744">
    <property type="entry name" value="GLHYDRLASE37"/>
</dbReference>
<proteinExistence type="inferred from homology"/>
<dbReference type="PANTHER" id="PTHR23403">
    <property type="entry name" value="TREHALASE"/>
    <property type="match status" value="1"/>
</dbReference>
<keyword evidence="3 4" id="KW-0326">Glycosidase</keyword>
<comment type="similarity">
    <text evidence="1 4">Belongs to the glycosyl hydrolase 37 family.</text>
</comment>
<dbReference type="Pfam" id="PF01204">
    <property type="entry name" value="Trehalase"/>
    <property type="match status" value="1"/>
</dbReference>
<keyword evidence="2 4" id="KW-0378">Hydrolase</keyword>
<dbReference type="InterPro" id="IPR018232">
    <property type="entry name" value="Glyco_hydro_37_CS"/>
</dbReference>
<evidence type="ECO:0000256" key="3">
    <source>
        <dbReference type="ARBA" id="ARBA00023295"/>
    </source>
</evidence>
<dbReference type="InterPro" id="IPR012341">
    <property type="entry name" value="6hp_glycosidase-like_sf"/>
</dbReference>
<feature type="chain" id="PRO_5032572931" description="Trehalase" evidence="5">
    <location>
        <begin position="43"/>
        <end position="587"/>
    </location>
</feature>
<dbReference type="EC" id="3.2.1.28" evidence="4"/>
<comment type="catalytic activity">
    <reaction evidence="4">
        <text>alpha,alpha-trehalose + H2O = alpha-D-glucose + beta-D-glucose</text>
        <dbReference type="Rhea" id="RHEA:32675"/>
        <dbReference type="ChEBI" id="CHEBI:15377"/>
        <dbReference type="ChEBI" id="CHEBI:15903"/>
        <dbReference type="ChEBI" id="CHEBI:16551"/>
        <dbReference type="ChEBI" id="CHEBI:17925"/>
        <dbReference type="EC" id="3.2.1.28"/>
    </reaction>
</comment>
<dbReference type="GO" id="GO:0005993">
    <property type="term" value="P:trehalose catabolic process"/>
    <property type="evidence" value="ECO:0007669"/>
    <property type="project" value="TreeGrafter"/>
</dbReference>
<dbReference type="Gene3D" id="1.50.10.10">
    <property type="match status" value="1"/>
</dbReference>
<name>A0A843VS43_COLES</name>
<keyword evidence="5" id="KW-0732">Signal</keyword>
<organism evidence="6 7">
    <name type="scientific">Colocasia esculenta</name>
    <name type="common">Wild taro</name>
    <name type="synonym">Arum esculentum</name>
    <dbReference type="NCBI Taxonomy" id="4460"/>
    <lineage>
        <taxon>Eukaryota</taxon>
        <taxon>Viridiplantae</taxon>
        <taxon>Streptophyta</taxon>
        <taxon>Embryophyta</taxon>
        <taxon>Tracheophyta</taxon>
        <taxon>Spermatophyta</taxon>
        <taxon>Magnoliopsida</taxon>
        <taxon>Liliopsida</taxon>
        <taxon>Araceae</taxon>
        <taxon>Aroideae</taxon>
        <taxon>Colocasieae</taxon>
        <taxon>Colocasia</taxon>
    </lineage>
</organism>
<sequence>MPAPPSDPRCNHHVHDPHATTPMSLLPLYAVLLLLHVAVAMAAPPPSPPSSPICGSSGGPVKESTPLIAFLQRVQSAALQTFGSNSFDPKLYVDLPLQRALPAAQAAFAALPRSSRGGAVPAADLNRFLGDYFGAAGSDMVYAEPPDFVPEPEGFLPKVEHPEVRAWALEVHSLWRNLTRRVADDVRARPEMHTLLPLPGPVVVPGSRFREVYYWDSYWIIRGLLVSKMYNTAKCIVNNLISLVDSYGYVLNGARAYYSNRSQPPLLSSMIMEIYKKTGDLEFVKKSLPSLLKEHSFWDSEIHKLTIKDGHGCNHTVNRYYAMWNKPRPESATIDESFASALSSSHDKEKFYREVASTAESGWDFSSRWMSNSSHLTTLATTSIIPVDLNVFILKMELDIAFFAKLVGDNSISKTFLEASHAREDSIRSIFWNDEMGQWLDYWLKDSNNCKDSHQLDSGNQNQNIFASNFIPLWIGIHASDHTIAQKVMNSFKRSGLLRAFGIATSLSNTRQQWDFPNGWAPLQHMIVEGLAKSGLKEARILAEDIAERWIRTNYVAYKQSGVMHEKYDVEACGEFGGGGEYTPQTT</sequence>
<dbReference type="SUPFAM" id="SSF48208">
    <property type="entry name" value="Six-hairpin glycosidases"/>
    <property type="match status" value="1"/>
</dbReference>
<evidence type="ECO:0000313" key="7">
    <source>
        <dbReference type="Proteomes" id="UP000652761"/>
    </source>
</evidence>
<dbReference type="InterPro" id="IPR008928">
    <property type="entry name" value="6-hairpin_glycosidase_sf"/>
</dbReference>
<evidence type="ECO:0000256" key="2">
    <source>
        <dbReference type="ARBA" id="ARBA00022801"/>
    </source>
</evidence>
<comment type="caution">
    <text evidence="6">The sequence shown here is derived from an EMBL/GenBank/DDBJ whole genome shotgun (WGS) entry which is preliminary data.</text>
</comment>
<dbReference type="Proteomes" id="UP000652761">
    <property type="component" value="Unassembled WGS sequence"/>
</dbReference>
<gene>
    <name evidence="6" type="ORF">Taro_026708</name>
</gene>
<keyword evidence="7" id="KW-1185">Reference proteome</keyword>
<dbReference type="GO" id="GO:0004555">
    <property type="term" value="F:alpha,alpha-trehalase activity"/>
    <property type="evidence" value="ECO:0007669"/>
    <property type="project" value="UniProtKB-EC"/>
</dbReference>